<feature type="compositionally biased region" description="Polar residues" evidence="1">
    <location>
        <begin position="21"/>
        <end position="41"/>
    </location>
</feature>
<accession>A0A1B6EAL8</accession>
<evidence type="ECO:0000256" key="1">
    <source>
        <dbReference type="SAM" id="MobiDB-lite"/>
    </source>
</evidence>
<reference evidence="2" key="1">
    <citation type="submission" date="2015-12" db="EMBL/GenBank/DDBJ databases">
        <title>De novo transcriptome assembly of four potential Pierce s Disease insect vectors from Arizona vineyards.</title>
        <authorList>
            <person name="Tassone E.E."/>
        </authorList>
    </citation>
    <scope>NUCLEOTIDE SEQUENCE</scope>
</reference>
<dbReference type="EMBL" id="GEDC01002312">
    <property type="protein sequence ID" value="JAS34986.1"/>
    <property type="molecule type" value="Transcribed_RNA"/>
</dbReference>
<feature type="region of interest" description="Disordered" evidence="1">
    <location>
        <begin position="1"/>
        <end position="41"/>
    </location>
</feature>
<protein>
    <submittedName>
        <fullName evidence="2">Uncharacterized protein</fullName>
    </submittedName>
</protein>
<gene>
    <name evidence="2" type="ORF">g.45483</name>
</gene>
<name>A0A1B6EAL8_9HEMI</name>
<feature type="compositionally biased region" description="Low complexity" evidence="1">
    <location>
        <begin position="57"/>
        <end position="66"/>
    </location>
</feature>
<evidence type="ECO:0000313" key="2">
    <source>
        <dbReference type="EMBL" id="JAS34986.1"/>
    </source>
</evidence>
<sequence>GNLREDFTKPKRNTKNRKWVNPNSEHSGSNTDQWSDQNLTMSMADRIPLQSILYSSSAGGLESSTSPEASPVSDRRTPRFKAHVRQEDNDFSAHLDPPSGFSDLLELSEAECDMSSFSCVKESKHLSDVSNKLLLHSRHLQWSLRDKKRQHFTIAV</sequence>
<feature type="region of interest" description="Disordered" evidence="1">
    <location>
        <begin position="57"/>
        <end position="79"/>
    </location>
</feature>
<proteinExistence type="predicted"/>
<feature type="non-terminal residue" evidence="2">
    <location>
        <position position="1"/>
    </location>
</feature>
<dbReference type="AlphaFoldDB" id="A0A1B6EAL8"/>
<organism evidence="2">
    <name type="scientific">Clastoptera arizonana</name>
    <name type="common">Arizona spittle bug</name>
    <dbReference type="NCBI Taxonomy" id="38151"/>
    <lineage>
        <taxon>Eukaryota</taxon>
        <taxon>Metazoa</taxon>
        <taxon>Ecdysozoa</taxon>
        <taxon>Arthropoda</taxon>
        <taxon>Hexapoda</taxon>
        <taxon>Insecta</taxon>
        <taxon>Pterygota</taxon>
        <taxon>Neoptera</taxon>
        <taxon>Paraneoptera</taxon>
        <taxon>Hemiptera</taxon>
        <taxon>Auchenorrhyncha</taxon>
        <taxon>Cercopoidea</taxon>
        <taxon>Clastopteridae</taxon>
        <taxon>Clastoptera</taxon>
    </lineage>
</organism>